<dbReference type="GO" id="GO:0003700">
    <property type="term" value="F:DNA-binding transcription factor activity"/>
    <property type="evidence" value="ECO:0007669"/>
    <property type="project" value="InterPro"/>
</dbReference>
<dbReference type="PROSITE" id="PS50949">
    <property type="entry name" value="HTH_GNTR"/>
    <property type="match status" value="1"/>
</dbReference>
<keyword evidence="2 6" id="KW-0238">DNA-binding</keyword>
<dbReference type="AlphaFoldDB" id="A0AAE3VL33"/>
<evidence type="ECO:0000313" key="6">
    <source>
        <dbReference type="EMBL" id="MDQ0314012.1"/>
    </source>
</evidence>
<dbReference type="EMBL" id="JAUSUL010000001">
    <property type="protein sequence ID" value="MDQ0314012.1"/>
    <property type="molecule type" value="Genomic_DNA"/>
</dbReference>
<dbReference type="SMART" id="SM00345">
    <property type="entry name" value="HTH_GNTR"/>
    <property type="match status" value="2"/>
</dbReference>
<evidence type="ECO:0000256" key="1">
    <source>
        <dbReference type="ARBA" id="ARBA00023015"/>
    </source>
</evidence>
<dbReference type="Pfam" id="PF00392">
    <property type="entry name" value="GntR"/>
    <property type="match status" value="1"/>
</dbReference>
<dbReference type="SUPFAM" id="SSF46785">
    <property type="entry name" value="Winged helix' DNA-binding domain"/>
    <property type="match status" value="2"/>
</dbReference>
<gene>
    <name evidence="6" type="ORF">J2S73_000449</name>
</gene>
<dbReference type="SMART" id="SM00895">
    <property type="entry name" value="FCD"/>
    <property type="match status" value="1"/>
</dbReference>
<dbReference type="Proteomes" id="UP001229244">
    <property type="component" value="Unassembled WGS sequence"/>
</dbReference>
<keyword evidence="3" id="KW-0804">Transcription</keyword>
<dbReference type="InterPro" id="IPR036390">
    <property type="entry name" value="WH_DNA-bd_sf"/>
</dbReference>
<comment type="caution">
    <text evidence="6">The sequence shown here is derived from an EMBL/GenBank/DDBJ whole genome shotgun (WGS) entry which is preliminary data.</text>
</comment>
<proteinExistence type="predicted"/>
<evidence type="ECO:0000259" key="5">
    <source>
        <dbReference type="PROSITE" id="PS50949"/>
    </source>
</evidence>
<evidence type="ECO:0000313" key="7">
    <source>
        <dbReference type="Proteomes" id="UP001229244"/>
    </source>
</evidence>
<keyword evidence="1" id="KW-0805">Transcription regulation</keyword>
<feature type="domain" description="HTH gntR-type" evidence="5">
    <location>
        <begin position="9"/>
        <end position="76"/>
    </location>
</feature>
<organism evidence="6 7">
    <name type="scientific">Amorphus orientalis</name>
    <dbReference type="NCBI Taxonomy" id="649198"/>
    <lineage>
        <taxon>Bacteria</taxon>
        <taxon>Pseudomonadati</taxon>
        <taxon>Pseudomonadota</taxon>
        <taxon>Alphaproteobacteria</taxon>
        <taxon>Hyphomicrobiales</taxon>
        <taxon>Amorphaceae</taxon>
        <taxon>Amorphus</taxon>
    </lineage>
</organism>
<name>A0AAE3VL33_9HYPH</name>
<evidence type="ECO:0000256" key="2">
    <source>
        <dbReference type="ARBA" id="ARBA00023125"/>
    </source>
</evidence>
<evidence type="ECO:0000256" key="3">
    <source>
        <dbReference type="ARBA" id="ARBA00023163"/>
    </source>
</evidence>
<dbReference type="SUPFAM" id="SSF48008">
    <property type="entry name" value="GntR ligand-binding domain-like"/>
    <property type="match status" value="1"/>
</dbReference>
<dbReference type="InterPro" id="IPR008920">
    <property type="entry name" value="TF_FadR/GntR_C"/>
</dbReference>
<keyword evidence="7" id="KW-1185">Reference proteome</keyword>
<feature type="region of interest" description="Disordered" evidence="4">
    <location>
        <begin position="290"/>
        <end position="310"/>
    </location>
</feature>
<protein>
    <submittedName>
        <fullName evidence="6">DNA-binding GntR family transcriptional regulator</fullName>
    </submittedName>
</protein>
<dbReference type="Gene3D" id="1.20.120.530">
    <property type="entry name" value="GntR ligand-binding domain-like"/>
    <property type="match status" value="1"/>
</dbReference>
<dbReference type="Pfam" id="PF07729">
    <property type="entry name" value="FCD"/>
    <property type="match status" value="1"/>
</dbReference>
<dbReference type="GO" id="GO:0003677">
    <property type="term" value="F:DNA binding"/>
    <property type="evidence" value="ECO:0007669"/>
    <property type="project" value="UniProtKB-KW"/>
</dbReference>
<reference evidence="6" key="1">
    <citation type="submission" date="2023-07" db="EMBL/GenBank/DDBJ databases">
        <title>Genomic Encyclopedia of Type Strains, Phase IV (KMG-IV): sequencing the most valuable type-strain genomes for metagenomic binning, comparative biology and taxonomic classification.</title>
        <authorList>
            <person name="Goeker M."/>
        </authorList>
    </citation>
    <scope>NUCLEOTIDE SEQUENCE</scope>
    <source>
        <strain evidence="6">DSM 21202</strain>
    </source>
</reference>
<dbReference type="InterPro" id="IPR011711">
    <property type="entry name" value="GntR_C"/>
</dbReference>
<dbReference type="RefSeq" id="WP_306883800.1">
    <property type="nucleotide sequence ID" value="NZ_JAUSUL010000001.1"/>
</dbReference>
<dbReference type="InterPro" id="IPR000524">
    <property type="entry name" value="Tscrpt_reg_HTH_GntR"/>
</dbReference>
<dbReference type="PANTHER" id="PTHR43537">
    <property type="entry name" value="TRANSCRIPTIONAL REGULATOR, GNTR FAMILY"/>
    <property type="match status" value="1"/>
</dbReference>
<dbReference type="InterPro" id="IPR036388">
    <property type="entry name" value="WH-like_DNA-bd_sf"/>
</dbReference>
<accession>A0AAE3VL33</accession>
<sequence length="310" mass="34973">MIEPRRSIRQNHLALGQQILTIAMERGMRPGDHLPEQAFSEACGVSRTPIRSAFKLLEQNEILSWREEEGYFLAIGSAEELADAVQKLEDLENSLAQRILADRAERRIGDVQSVRALMQRYSASRSSVLIALKVLSRDGIVTQMPGQAWVFQPILDSPKSIDESLSFRLTLEPQAILAPGFGVDLKRAGLLRAQMTDLMESRSGTISAARFHRIDTDFHSFIAECSGNRFVRGALLAHHRLRRSTQKDTSIPDFRLRQSLQEHLDILDSVESAQYDLAADQMTLHLRRSRIRRPEAANRGTPPLMRAPRS</sequence>
<dbReference type="Gene3D" id="1.10.10.10">
    <property type="entry name" value="Winged helix-like DNA-binding domain superfamily/Winged helix DNA-binding domain"/>
    <property type="match status" value="2"/>
</dbReference>
<dbReference type="PANTHER" id="PTHR43537:SF24">
    <property type="entry name" value="GLUCONATE OPERON TRANSCRIPTIONAL REPRESSOR"/>
    <property type="match status" value="1"/>
</dbReference>
<evidence type="ECO:0000256" key="4">
    <source>
        <dbReference type="SAM" id="MobiDB-lite"/>
    </source>
</evidence>